<name>A0ABS8VRZ6_9PROT</name>
<keyword evidence="2" id="KW-1185">Reference proteome</keyword>
<evidence type="ECO:0008006" key="3">
    <source>
        <dbReference type="Google" id="ProtNLM"/>
    </source>
</evidence>
<proteinExistence type="predicted"/>
<dbReference type="SUPFAM" id="SSF53448">
    <property type="entry name" value="Nucleotide-diphospho-sugar transferases"/>
    <property type="match status" value="1"/>
</dbReference>
<organism evidence="1 2">
    <name type="scientific">Acetobacter sicerae</name>
    <dbReference type="NCBI Taxonomy" id="85325"/>
    <lineage>
        <taxon>Bacteria</taxon>
        <taxon>Pseudomonadati</taxon>
        <taxon>Pseudomonadota</taxon>
        <taxon>Alphaproteobacteria</taxon>
        <taxon>Acetobacterales</taxon>
        <taxon>Acetobacteraceae</taxon>
        <taxon>Acetobacter</taxon>
    </lineage>
</organism>
<protein>
    <recommendedName>
        <fullName evidence="3">Glycosyltransferase</fullName>
    </recommendedName>
</protein>
<evidence type="ECO:0000313" key="1">
    <source>
        <dbReference type="EMBL" id="MCE0742841.1"/>
    </source>
</evidence>
<sequence>MQARNLHVVTTRANPLRWSVPDRIYRTWAEHIMASGAHLTVVECQYGDRPFVCDVPGVTHVGVRANSLVWTKERCLNIGISRLPQDWRYVAWIDSDIFFRRKDWAQETVEALQLFDVVQPWSDCYDLGPNGEHMQLHRSFCRMWMDGERIRQGGAYRFAHPGYAWAATRRALEAVGGLLDIGALGSGDHHMALGLIGRAQESYPGNISDSYKRHVLRWQKRAMAAINGHIGALDGSIEHHFHGSKTNRAYQSRWEILTRNAFDPDEDLKRNIWETWELAGNKPQLKREMDRYFRARNEDANIW</sequence>
<comment type="caution">
    <text evidence="1">The sequence shown here is derived from an EMBL/GenBank/DDBJ whole genome shotgun (WGS) entry which is preliminary data.</text>
</comment>
<dbReference type="RefSeq" id="WP_232876358.1">
    <property type="nucleotide sequence ID" value="NZ_JAJSOJ010000010.1"/>
</dbReference>
<evidence type="ECO:0000313" key="2">
    <source>
        <dbReference type="Proteomes" id="UP001521074"/>
    </source>
</evidence>
<gene>
    <name evidence="1" type="ORF">LWC05_02900</name>
</gene>
<accession>A0ABS8VRZ6</accession>
<dbReference type="EMBL" id="JAJSOJ010000010">
    <property type="protein sequence ID" value="MCE0742841.1"/>
    <property type="molecule type" value="Genomic_DNA"/>
</dbReference>
<reference evidence="1 2" key="1">
    <citation type="submission" date="2021-12" db="EMBL/GenBank/DDBJ databases">
        <title>Genome sequence of Acetobacter sicerae DmPark20a_162.</title>
        <authorList>
            <person name="Chaston J.M."/>
        </authorList>
    </citation>
    <scope>NUCLEOTIDE SEQUENCE [LARGE SCALE GENOMIC DNA]</scope>
    <source>
        <strain evidence="1 2">DmPark20a_162</strain>
    </source>
</reference>
<dbReference type="InterPro" id="IPR029044">
    <property type="entry name" value="Nucleotide-diphossugar_trans"/>
</dbReference>
<dbReference type="Proteomes" id="UP001521074">
    <property type="component" value="Unassembled WGS sequence"/>
</dbReference>